<dbReference type="GO" id="GO:0009733">
    <property type="term" value="P:response to auxin"/>
    <property type="evidence" value="ECO:0007669"/>
    <property type="project" value="InterPro"/>
</dbReference>
<dbReference type="PANTHER" id="PTHR31374">
    <property type="entry name" value="AUXIN-INDUCED PROTEIN-LIKE-RELATED"/>
    <property type="match status" value="1"/>
</dbReference>
<feature type="region of interest" description="Disordered" evidence="2">
    <location>
        <begin position="69"/>
        <end position="96"/>
    </location>
</feature>
<name>A0A9E7FSH6_9LILI</name>
<proteinExistence type="inferred from homology"/>
<dbReference type="Pfam" id="PF02519">
    <property type="entry name" value="Auxin_inducible"/>
    <property type="match status" value="1"/>
</dbReference>
<evidence type="ECO:0000313" key="3">
    <source>
        <dbReference type="EMBL" id="URE01406.1"/>
    </source>
</evidence>
<comment type="similarity">
    <text evidence="1">Belongs to the ARG7 family.</text>
</comment>
<evidence type="ECO:0000313" key="4">
    <source>
        <dbReference type="Proteomes" id="UP001055439"/>
    </source>
</evidence>
<accession>A0A9E7FSH6</accession>
<evidence type="ECO:0000256" key="2">
    <source>
        <dbReference type="SAM" id="MobiDB-lite"/>
    </source>
</evidence>
<evidence type="ECO:0000256" key="1">
    <source>
        <dbReference type="ARBA" id="ARBA00006974"/>
    </source>
</evidence>
<dbReference type="OrthoDB" id="1026046at2759"/>
<reference evidence="3" key="1">
    <citation type="submission" date="2022-05" db="EMBL/GenBank/DDBJ databases">
        <title>The Musa troglodytarum L. genome provides insights into the mechanism of non-climacteric behaviour and enrichment of carotenoids.</title>
        <authorList>
            <person name="Wang J."/>
        </authorList>
    </citation>
    <scope>NUCLEOTIDE SEQUENCE</scope>
    <source>
        <tissue evidence="3">Leaf</tissue>
    </source>
</reference>
<sequence length="182" mass="20888">MKRYKGFKSGRRFVRVWRWVVRRRPGRYLRLDTATECSTSKPNLPNTCKTEASRLFRWGHHFARRLRRGPHASPGEFGAEAPLLDGEGGRGWRTRPPPKGHLPVYVGGESDGGLPRRYVVPVVYFNHPLLRELLREAEVEFGFHHPGGITIPCAAAEFERVRTRISDAGKRLHRRSPVSLWS</sequence>
<dbReference type="InterPro" id="IPR003676">
    <property type="entry name" value="SAUR_fam"/>
</dbReference>
<dbReference type="EMBL" id="CP097507">
    <property type="protein sequence ID" value="URE01406.1"/>
    <property type="molecule type" value="Genomic_DNA"/>
</dbReference>
<dbReference type="Proteomes" id="UP001055439">
    <property type="component" value="Chromosome 5"/>
</dbReference>
<gene>
    <name evidence="3" type="ORF">MUK42_20327</name>
</gene>
<keyword evidence="4" id="KW-1185">Reference proteome</keyword>
<organism evidence="3 4">
    <name type="scientific">Musa troglodytarum</name>
    <name type="common">fe'i banana</name>
    <dbReference type="NCBI Taxonomy" id="320322"/>
    <lineage>
        <taxon>Eukaryota</taxon>
        <taxon>Viridiplantae</taxon>
        <taxon>Streptophyta</taxon>
        <taxon>Embryophyta</taxon>
        <taxon>Tracheophyta</taxon>
        <taxon>Spermatophyta</taxon>
        <taxon>Magnoliopsida</taxon>
        <taxon>Liliopsida</taxon>
        <taxon>Zingiberales</taxon>
        <taxon>Musaceae</taxon>
        <taxon>Musa</taxon>
    </lineage>
</organism>
<dbReference type="AlphaFoldDB" id="A0A9E7FSH6"/>
<dbReference type="PANTHER" id="PTHR31374:SF304">
    <property type="entry name" value="OS04G0537100 PROTEIN"/>
    <property type="match status" value="1"/>
</dbReference>
<protein>
    <submittedName>
        <fullName evidence="3">Auxin responsive protein</fullName>
    </submittedName>
</protein>